<evidence type="ECO:0000256" key="2">
    <source>
        <dbReference type="ARBA" id="ARBA00022723"/>
    </source>
</evidence>
<dbReference type="Proteomes" id="UP000537141">
    <property type="component" value="Unassembled WGS sequence"/>
</dbReference>
<sequence>MYKHIIGTFFLLSLFQPCAIAKELRVAVASNFHHALTLLSRQFEQETGIKVKLSSGASGLLYAQVVRGAPFDLFFSADVERPELLESQGLTTNRNTYVYGRIALWSPQSKAIVGQSFLTNFDQRLAIANPRLAPYGKAAEQTLAYLKLSTKFNSTLILGNNINQTFQFVDSGNVLAGFVAYSLLKNQSINNNYWLVPQTFHGPIAQQVVLLKASKHKKAAQALLEFILSASTQTKLQTMGYSSVNKAIALGAI</sequence>
<keyword evidence="3" id="KW-0732">Signal</keyword>
<reference evidence="5 6" key="1">
    <citation type="submission" date="2020-08" db="EMBL/GenBank/DDBJ databases">
        <title>Genomic Encyclopedia of Type Strains, Phase IV (KMG-IV): sequencing the most valuable type-strain genomes for metagenomic binning, comparative biology and taxonomic classification.</title>
        <authorList>
            <person name="Goeker M."/>
        </authorList>
    </citation>
    <scope>NUCLEOTIDE SEQUENCE [LARGE SCALE GENOMIC DNA]</scope>
    <source>
        <strain evidence="5 6">DSM 26287</strain>
    </source>
</reference>
<dbReference type="InterPro" id="IPR044084">
    <property type="entry name" value="AvModA-like_subst-bd"/>
</dbReference>
<keyword evidence="2 4" id="KW-0479">Metal-binding</keyword>
<dbReference type="InterPro" id="IPR050682">
    <property type="entry name" value="ModA/WtpA"/>
</dbReference>
<evidence type="ECO:0000256" key="3">
    <source>
        <dbReference type="ARBA" id="ARBA00022729"/>
    </source>
</evidence>
<name>A0A7X0TUR3_9GAMM</name>
<organism evidence="5 6">
    <name type="scientific">Thalassotalea piscium</name>
    <dbReference type="NCBI Taxonomy" id="1230533"/>
    <lineage>
        <taxon>Bacteria</taxon>
        <taxon>Pseudomonadati</taxon>
        <taxon>Pseudomonadota</taxon>
        <taxon>Gammaproteobacteria</taxon>
        <taxon>Alteromonadales</taxon>
        <taxon>Colwelliaceae</taxon>
        <taxon>Thalassotalea</taxon>
    </lineage>
</organism>
<dbReference type="SUPFAM" id="SSF53850">
    <property type="entry name" value="Periplasmic binding protein-like II"/>
    <property type="match status" value="1"/>
</dbReference>
<dbReference type="PANTHER" id="PTHR30632:SF14">
    <property type="entry name" value="TUNGSTATE_MOLYBDATE_CHROMATE-BINDING PROTEIN MODA"/>
    <property type="match status" value="1"/>
</dbReference>
<keyword evidence="6" id="KW-1185">Reference proteome</keyword>
<dbReference type="InterPro" id="IPR005950">
    <property type="entry name" value="ModA"/>
</dbReference>
<protein>
    <submittedName>
        <fullName evidence="5">Molybdenum ABC transporter molybdate-binding protein</fullName>
    </submittedName>
</protein>
<accession>A0A7X0TUR3</accession>
<feature type="binding site" evidence="4">
    <location>
        <position position="58"/>
    </location>
    <ligand>
        <name>molybdate</name>
        <dbReference type="ChEBI" id="CHEBI:36264"/>
    </ligand>
</feature>
<dbReference type="EMBL" id="JACHHU010000030">
    <property type="protein sequence ID" value="MBB6544483.1"/>
    <property type="molecule type" value="Genomic_DNA"/>
</dbReference>
<gene>
    <name evidence="5" type="ORF">HNQ55_003016</name>
</gene>
<dbReference type="GO" id="GO:0046872">
    <property type="term" value="F:metal ion binding"/>
    <property type="evidence" value="ECO:0007669"/>
    <property type="project" value="UniProtKB-KW"/>
</dbReference>
<dbReference type="PIRSF" id="PIRSF004846">
    <property type="entry name" value="ModA"/>
    <property type="match status" value="1"/>
</dbReference>
<feature type="binding site" evidence="4">
    <location>
        <position position="162"/>
    </location>
    <ligand>
        <name>molybdate</name>
        <dbReference type="ChEBI" id="CHEBI:36264"/>
    </ligand>
</feature>
<comment type="similarity">
    <text evidence="1">Belongs to the bacterial solute-binding protein ModA family.</text>
</comment>
<evidence type="ECO:0000313" key="6">
    <source>
        <dbReference type="Proteomes" id="UP000537141"/>
    </source>
</evidence>
<dbReference type="AlphaFoldDB" id="A0A7X0TUR3"/>
<proteinExistence type="inferred from homology"/>
<comment type="caution">
    <text evidence="5">The sequence shown here is derived from an EMBL/GenBank/DDBJ whole genome shotgun (WGS) entry which is preliminary data.</text>
</comment>
<dbReference type="GO" id="GO:0015689">
    <property type="term" value="P:molybdate ion transport"/>
    <property type="evidence" value="ECO:0007669"/>
    <property type="project" value="InterPro"/>
</dbReference>
<keyword evidence="4" id="KW-0500">Molybdenum</keyword>
<dbReference type="PANTHER" id="PTHR30632">
    <property type="entry name" value="MOLYBDATE-BINDING PERIPLASMIC PROTEIN"/>
    <property type="match status" value="1"/>
</dbReference>
<dbReference type="CDD" id="cd13539">
    <property type="entry name" value="PBP2_AvModA"/>
    <property type="match status" value="1"/>
</dbReference>
<dbReference type="NCBIfam" id="TIGR01256">
    <property type="entry name" value="modA"/>
    <property type="match status" value="1"/>
</dbReference>
<evidence type="ECO:0000256" key="4">
    <source>
        <dbReference type="PIRSR" id="PIRSR004846-1"/>
    </source>
</evidence>
<dbReference type="GO" id="GO:0030973">
    <property type="term" value="F:molybdate ion binding"/>
    <property type="evidence" value="ECO:0007669"/>
    <property type="project" value="InterPro"/>
</dbReference>
<evidence type="ECO:0000313" key="5">
    <source>
        <dbReference type="EMBL" id="MBB6544483.1"/>
    </source>
</evidence>
<dbReference type="Gene3D" id="3.40.190.10">
    <property type="entry name" value="Periplasmic binding protein-like II"/>
    <property type="match status" value="2"/>
</dbReference>
<dbReference type="Pfam" id="PF13531">
    <property type="entry name" value="SBP_bac_11"/>
    <property type="match status" value="1"/>
</dbReference>
<evidence type="ECO:0000256" key="1">
    <source>
        <dbReference type="ARBA" id="ARBA00009175"/>
    </source>
</evidence>
<dbReference type="RefSeq" id="WP_184425645.1">
    <property type="nucleotide sequence ID" value="NZ_AP027362.1"/>
</dbReference>